<dbReference type="Proteomes" id="UP001418222">
    <property type="component" value="Unassembled WGS sequence"/>
</dbReference>
<reference evidence="3 4" key="1">
    <citation type="journal article" date="2022" name="Nat. Plants">
        <title>Genomes of leafy and leafless Platanthera orchids illuminate the evolution of mycoheterotrophy.</title>
        <authorList>
            <person name="Li M.H."/>
            <person name="Liu K.W."/>
            <person name="Li Z."/>
            <person name="Lu H.C."/>
            <person name="Ye Q.L."/>
            <person name="Zhang D."/>
            <person name="Wang J.Y."/>
            <person name="Li Y.F."/>
            <person name="Zhong Z.M."/>
            <person name="Liu X."/>
            <person name="Yu X."/>
            <person name="Liu D.K."/>
            <person name="Tu X.D."/>
            <person name="Liu B."/>
            <person name="Hao Y."/>
            <person name="Liao X.Y."/>
            <person name="Jiang Y.T."/>
            <person name="Sun W.H."/>
            <person name="Chen J."/>
            <person name="Chen Y.Q."/>
            <person name="Ai Y."/>
            <person name="Zhai J.W."/>
            <person name="Wu S.S."/>
            <person name="Zhou Z."/>
            <person name="Hsiao Y.Y."/>
            <person name="Wu W.L."/>
            <person name="Chen Y.Y."/>
            <person name="Lin Y.F."/>
            <person name="Hsu J.L."/>
            <person name="Li C.Y."/>
            <person name="Wang Z.W."/>
            <person name="Zhao X."/>
            <person name="Zhong W.Y."/>
            <person name="Ma X.K."/>
            <person name="Ma L."/>
            <person name="Huang J."/>
            <person name="Chen G.Z."/>
            <person name="Huang M.Z."/>
            <person name="Huang L."/>
            <person name="Peng D.H."/>
            <person name="Luo Y.B."/>
            <person name="Zou S.Q."/>
            <person name="Chen S.P."/>
            <person name="Lan S."/>
            <person name="Tsai W.C."/>
            <person name="Van de Peer Y."/>
            <person name="Liu Z.J."/>
        </authorList>
    </citation>
    <scope>NUCLEOTIDE SEQUENCE [LARGE SCALE GENOMIC DNA]</scope>
    <source>
        <strain evidence="3">Lor287</strain>
    </source>
</reference>
<dbReference type="Gene3D" id="1.10.10.1210">
    <property type="entry name" value="MAGE homology domain, winged helix WH2 motif"/>
    <property type="match status" value="1"/>
</dbReference>
<dbReference type="SMART" id="SM01373">
    <property type="entry name" value="MAGE"/>
    <property type="match status" value="1"/>
</dbReference>
<dbReference type="InterPro" id="IPR037445">
    <property type="entry name" value="MAGE"/>
</dbReference>
<dbReference type="PROSITE" id="PS50838">
    <property type="entry name" value="MAGE"/>
    <property type="match status" value="1"/>
</dbReference>
<dbReference type="Pfam" id="PF01454">
    <property type="entry name" value="MAGE"/>
    <property type="match status" value="1"/>
</dbReference>
<dbReference type="PANTHER" id="PTHR11736">
    <property type="entry name" value="MELANOMA-ASSOCIATED ANTIGEN MAGE ANTIGEN"/>
    <property type="match status" value="1"/>
</dbReference>
<accession>A0AAP0B720</accession>
<gene>
    <name evidence="3" type="ORF">KSP39_PZI016642</name>
</gene>
<dbReference type="InterPro" id="IPR041898">
    <property type="entry name" value="MAGE_WH1"/>
</dbReference>
<evidence type="ECO:0000259" key="2">
    <source>
        <dbReference type="PROSITE" id="PS50838"/>
    </source>
</evidence>
<organism evidence="3 4">
    <name type="scientific">Platanthera zijinensis</name>
    <dbReference type="NCBI Taxonomy" id="2320716"/>
    <lineage>
        <taxon>Eukaryota</taxon>
        <taxon>Viridiplantae</taxon>
        <taxon>Streptophyta</taxon>
        <taxon>Embryophyta</taxon>
        <taxon>Tracheophyta</taxon>
        <taxon>Spermatophyta</taxon>
        <taxon>Magnoliopsida</taxon>
        <taxon>Liliopsida</taxon>
        <taxon>Asparagales</taxon>
        <taxon>Orchidaceae</taxon>
        <taxon>Orchidoideae</taxon>
        <taxon>Orchideae</taxon>
        <taxon>Orchidinae</taxon>
        <taxon>Platanthera</taxon>
    </lineage>
</organism>
<feature type="compositionally biased region" description="Low complexity" evidence="1">
    <location>
        <begin position="84"/>
        <end position="98"/>
    </location>
</feature>
<keyword evidence="4" id="KW-1185">Reference proteome</keyword>
<dbReference type="PANTHER" id="PTHR11736:SF14">
    <property type="entry name" value="NSE3 HOMOLOG, SMC5-SMC6 COMPLEX COMPONENT"/>
    <property type="match status" value="1"/>
</dbReference>
<dbReference type="InterPro" id="IPR002190">
    <property type="entry name" value="MHD_dom"/>
</dbReference>
<feature type="region of interest" description="Disordered" evidence="1">
    <location>
        <begin position="81"/>
        <end position="100"/>
    </location>
</feature>
<feature type="domain" description="MAGE" evidence="2">
    <location>
        <begin position="17"/>
        <end position="227"/>
    </location>
</feature>
<sequence>MASTDDLSKSNVSKEEKDKLVAEIIRYVLFKTRQSNGCPIKREELTKLITKSYHHRSLPALIINEASEKLSSIFGYEMKELQRSRPSSNRQSRASQQSFADSKSYILKSKLPPDIYKKYVEDKETSHISGLTFAVISIIHLAGGKIPEENFWHHLRRMGFSENDENHAVFGNTKQTLDTLVQQRFIQKEKVNGAEGNVFIYELAERALEASVYEKLKDYIAEILKKDAGAAEEDE</sequence>
<comment type="caution">
    <text evidence="3">The sequence shown here is derived from an EMBL/GenBank/DDBJ whole genome shotgun (WGS) entry which is preliminary data.</text>
</comment>
<name>A0AAP0B720_9ASPA</name>
<protein>
    <recommendedName>
        <fullName evidence="2">MAGE domain-containing protein</fullName>
    </recommendedName>
</protein>
<dbReference type="Gene3D" id="1.10.10.1200">
    <property type="entry name" value="MAGE homology domain, winged helix WH1 motif"/>
    <property type="match status" value="1"/>
</dbReference>
<evidence type="ECO:0000256" key="1">
    <source>
        <dbReference type="SAM" id="MobiDB-lite"/>
    </source>
</evidence>
<proteinExistence type="predicted"/>
<dbReference type="GO" id="GO:0005634">
    <property type="term" value="C:nucleus"/>
    <property type="evidence" value="ECO:0007669"/>
    <property type="project" value="TreeGrafter"/>
</dbReference>
<evidence type="ECO:0000313" key="3">
    <source>
        <dbReference type="EMBL" id="KAK8930737.1"/>
    </source>
</evidence>
<evidence type="ECO:0000313" key="4">
    <source>
        <dbReference type="Proteomes" id="UP001418222"/>
    </source>
</evidence>
<dbReference type="EMBL" id="JBBWWQ010000014">
    <property type="protein sequence ID" value="KAK8930737.1"/>
    <property type="molecule type" value="Genomic_DNA"/>
</dbReference>
<dbReference type="AlphaFoldDB" id="A0AAP0B720"/>
<dbReference type="InterPro" id="IPR041899">
    <property type="entry name" value="MAGE_WH2"/>
</dbReference>